<feature type="domain" description="DUF11" evidence="3">
    <location>
        <begin position="4092"/>
        <end position="4209"/>
    </location>
</feature>
<feature type="region of interest" description="Disordered" evidence="1">
    <location>
        <begin position="4192"/>
        <end position="4216"/>
    </location>
</feature>
<feature type="domain" description="DUF11" evidence="3">
    <location>
        <begin position="1619"/>
        <end position="1736"/>
    </location>
</feature>
<feature type="region of interest" description="Disordered" evidence="1">
    <location>
        <begin position="5198"/>
        <end position="5273"/>
    </location>
</feature>
<feature type="compositionally biased region" description="Polar residues" evidence="1">
    <location>
        <begin position="2212"/>
        <end position="2230"/>
    </location>
</feature>
<feature type="compositionally biased region" description="Polar residues" evidence="1">
    <location>
        <begin position="1587"/>
        <end position="1604"/>
    </location>
</feature>
<feature type="transmembrane region" description="Helical" evidence="2">
    <location>
        <begin position="5278"/>
        <end position="5297"/>
    </location>
</feature>
<feature type="compositionally biased region" description="Low complexity" evidence="1">
    <location>
        <begin position="4193"/>
        <end position="4204"/>
    </location>
</feature>
<feature type="domain" description="DUF11" evidence="3">
    <location>
        <begin position="5104"/>
        <end position="5213"/>
    </location>
</feature>
<feature type="domain" description="DUF11" evidence="3">
    <location>
        <begin position="1870"/>
        <end position="1985"/>
    </location>
</feature>
<feature type="region of interest" description="Disordered" evidence="1">
    <location>
        <begin position="3441"/>
        <end position="3477"/>
    </location>
</feature>
<feature type="compositionally biased region" description="Polar residues" evidence="1">
    <location>
        <begin position="3444"/>
        <end position="3467"/>
    </location>
</feature>
<dbReference type="NCBIfam" id="TIGR01451">
    <property type="entry name" value="B_ant_repeat"/>
    <property type="match status" value="40"/>
</dbReference>
<feature type="region of interest" description="Disordered" evidence="1">
    <location>
        <begin position="2092"/>
        <end position="2111"/>
    </location>
</feature>
<evidence type="ECO:0000313" key="4">
    <source>
        <dbReference type="EMBL" id="OYO17574.1"/>
    </source>
</evidence>
<feature type="domain" description="DUF11" evidence="3">
    <location>
        <begin position="3601"/>
        <end position="3715"/>
    </location>
</feature>
<feature type="compositionally biased region" description="Low complexity" evidence="1">
    <location>
        <begin position="3074"/>
        <end position="3083"/>
    </location>
</feature>
<feature type="domain" description="DUF11" evidence="3">
    <location>
        <begin position="751"/>
        <end position="864"/>
    </location>
</feature>
<feature type="region of interest" description="Disordered" evidence="1">
    <location>
        <begin position="4319"/>
        <end position="4342"/>
    </location>
</feature>
<protein>
    <recommendedName>
        <fullName evidence="3">DUF11 domain-containing protein</fullName>
    </recommendedName>
</protein>
<feature type="compositionally biased region" description="Polar residues" evidence="1">
    <location>
        <begin position="2584"/>
        <end position="2602"/>
    </location>
</feature>
<feature type="domain" description="DUF11" evidence="3">
    <location>
        <begin position="502"/>
        <end position="621"/>
    </location>
</feature>
<dbReference type="Pfam" id="PF01345">
    <property type="entry name" value="DUF11"/>
    <property type="match status" value="39"/>
</dbReference>
<feature type="region of interest" description="Disordered" evidence="1">
    <location>
        <begin position="5072"/>
        <end position="5097"/>
    </location>
</feature>
<dbReference type="EMBL" id="NMVO01000001">
    <property type="protein sequence ID" value="OYO17574.1"/>
    <property type="molecule type" value="Genomic_DNA"/>
</dbReference>
<feature type="region of interest" description="Disordered" evidence="1">
    <location>
        <begin position="1584"/>
        <end position="1616"/>
    </location>
</feature>
<dbReference type="Proteomes" id="UP000215896">
    <property type="component" value="Unassembled WGS sequence"/>
</dbReference>
<comment type="caution">
    <text evidence="4">The sequence shown here is derived from an EMBL/GenBank/DDBJ whole genome shotgun (WGS) entry which is preliminary data.</text>
</comment>
<feature type="region of interest" description="Disordered" evidence="1">
    <location>
        <begin position="1710"/>
        <end position="1761"/>
    </location>
</feature>
<feature type="domain" description="DUF11" evidence="3">
    <location>
        <begin position="4732"/>
        <end position="4845"/>
    </location>
</feature>
<feature type="compositionally biased region" description="Polar residues" evidence="1">
    <location>
        <begin position="4464"/>
        <end position="4481"/>
    </location>
</feature>
<feature type="region of interest" description="Disordered" evidence="1">
    <location>
        <begin position="3072"/>
        <end position="3101"/>
    </location>
</feature>
<feature type="compositionally biased region" description="Pro residues" evidence="1">
    <location>
        <begin position="5219"/>
        <end position="5270"/>
    </location>
</feature>
<reference evidence="4 5" key="1">
    <citation type="submission" date="2017-07" db="EMBL/GenBank/DDBJ databases">
        <title>Draft whole genome sequences of clinical Proprionibacteriaceae strains.</title>
        <authorList>
            <person name="Bernier A.-M."/>
            <person name="Bernard K."/>
            <person name="Domingo M.-C."/>
        </authorList>
    </citation>
    <scope>NUCLEOTIDE SEQUENCE [LARGE SCALE GENOMIC DNA]</scope>
    <source>
        <strain evidence="4 5">NML 030167</strain>
    </source>
</reference>
<feature type="region of interest" description="Disordered" evidence="1">
    <location>
        <begin position="3574"/>
        <end position="3595"/>
    </location>
</feature>
<feature type="domain" description="DUF11" evidence="3">
    <location>
        <begin position="3724"/>
        <end position="3841"/>
    </location>
</feature>
<feature type="region of interest" description="Disordered" evidence="1">
    <location>
        <begin position="4820"/>
        <end position="4852"/>
    </location>
</feature>
<feature type="region of interest" description="Disordered" evidence="1">
    <location>
        <begin position="2711"/>
        <end position="2731"/>
    </location>
</feature>
<feature type="compositionally biased region" description="Polar residues" evidence="1">
    <location>
        <begin position="3942"/>
        <end position="3961"/>
    </location>
</feature>
<feature type="compositionally biased region" description="Low complexity" evidence="1">
    <location>
        <begin position="961"/>
        <end position="988"/>
    </location>
</feature>
<evidence type="ECO:0000259" key="3">
    <source>
        <dbReference type="Pfam" id="PF01345"/>
    </source>
</evidence>
<feature type="region of interest" description="Disordered" evidence="1">
    <location>
        <begin position="959"/>
        <end position="988"/>
    </location>
</feature>
<feature type="compositionally biased region" description="Polar residues" evidence="1">
    <location>
        <begin position="1714"/>
        <end position="1741"/>
    </location>
</feature>
<dbReference type="Gene3D" id="2.60.40.3080">
    <property type="match status" value="1"/>
</dbReference>
<feature type="domain" description="DUF11" evidence="3">
    <location>
        <begin position="2612"/>
        <end position="2729"/>
    </location>
</feature>
<feature type="region of interest" description="Disordered" evidence="1">
    <location>
        <begin position="4695"/>
        <end position="4731"/>
    </location>
</feature>
<feature type="region of interest" description="Disordered" evidence="1">
    <location>
        <begin position="3822"/>
        <end position="3846"/>
    </location>
</feature>
<sequence length="5305" mass="525897">MRHPQRRRTTKLHPVVAWLVLASSLVMPGLLPIPSTPAYAAPGPDGQDPTACLNTVALANGGFEQPVIPARNYRILPQTSVPGWNTTASDGMIELWSTGFNGVPSSSGNQFAELNANLVSTLYQDVPTTPGQTLYYSLDHRGRVGSDTMALDLGAPGATPNFSRQMTDGTTAWGKYTGSYTVPAGQTVTRFAFRSVSASGGNQSVGNFLDNISFGTGACLVTTKSQTNISRTSGPAQVGDVIEYTVTTTNQGGSPSTGTVISDPVPANTAYVPGSLSVTASPTAGQTGTKTDAVDGDVGSYANGTVRFNVGDGATGTQGGIIEPGAAVTTKFRTRILPTGAEQTITNQASVAYTDRDGSAKTSLSGRVSTPVAPAADLAISKTSTPTTQTAGSNVTYNVTVTNNGPSTATGVQFVDTLPAGTTYVSSAPPAGTSCSVSGRYVTCVVGSLANGASVTVPITTTISPDVTTAQVNTATVSSTTSDYNSTNDTATVQTGVTTAADVSLTKTASPTTVAPGNNVTYTLTAANAGPSVASAVKITDVLPTGMSYVSATAPAGTTCTESSGTITCQANSLAVGASIPITIVAKVAASTPSGQLVNTGRVSSTTTDPNAANNTASATVTIAPQADLQVVKTVLTNPVVAGQQVRFSIKITNNGPSDAANVTLNDPSTTGLTFVSSTTSQGSCSGTGTVTCQIGTIAAGASVTVTTTYLVAADRQAAMTNTATATSDTADPNQGNNTGSVTVTPTTSADLQLSKTQSPAQFNYGDAITYNLSVLNNGPSTARNAVITDTLQDGVTFVSASSGCTINGRTVTCQVGDLAPQQTASVSIRVQTPAGGSGPLTNTAQVSSSTPDPVPGNNTSTYTASGGQQADLSIVKTTSGNGTLVAGEQVTYTLQVTNNGPSAATGVRVTDTLPSGVSFVSSSSPCSTSGQTVTCTISNLEPGSTTITIVGRVAADARGTSSNTATVTATTPDDPTSSNNTSTSTSTVTGRADVFVTLTPDTQTVNAGAEATFQLVIGNNGPSTAQNVVVTGQVPPGMTPVAGSAGGACVVTGTTVTCNVGTLQPGQTLPPITLRALVDNSVPPGTTITATAQVQTSTTDTNAANNTSSARVVVAAQADIALAKTVSPSPLVAGGTASYVITATNNGPSDASNLVVTDQLPSSFRIASATIAGQPCTVTGQTVSCSRPVIAAKDVVRITVTGTVDSNATGSLRNVATATTETPDPNTANNTAEVTADISQSADLRIRKEAPQRVVAGSTIAYKVIVANAGPSDAAAVVLTDPFPAQVRPVGVSDPACQLTGQDLRCDFGTVAAGTSRTVVVEAVADPAVEAGSTITNTASVSSTTPGAGTRQSTVNSTVDSVADVSMVKRSASTPIAGGLMRYELTVTNNGPSTARGVIATDPTPAGTSYIDAVPSSGSCSDPTQSPDMTCVLGDMAPGQSITILVRYQLDPQSTGQTLTNTARVATTTTDPNSDNNSSTTTDQIGEAAKLTINKELTSGPVVAGGTATYRITVGNDGPSVARGVRVTDTIQAPAEYVSATADGGGTCTPSGTPTTLTCDFASVGVGAGEVRTITLTVRIPADTPDGTQIANSATATSQTPSDPATDDATGTVGSSADVSVTKTLLTANPVAGAPISWQVTVRNAGPSTARAITLSDPAPAGVRITGGTPDAGSCAVNQQGGLDCQLGDLAPGDDNALTVRVDGVVNPDFSGDLTNRATATSTTPDPNTENNSGGTTNPVGGSADLALAKTPTSPRATAGGAIGWTVTVTNNGPSDATGVQIKDAVPAGVQNPTASINGTACTLTDGTFTCPVDRIAAGGTATMTISGTVDPNATGQIANTASVTATTPDPDPSNNEATSSVPLDAAADLSVTKTGPATATAGTSISWTVTARNAGPSVARAVVISDPLPAGVNGATATFNGNACAVENGALTCRVGDLAPGATAEITVTGTIDQGRTEPVVNTATVASQTGDPNGADNTATTTTEVTSSANLSITKVADTDSFTAGRPVGWTLTVRNDGPSAAVGVQVTDQLPAGLVNPTATLPDGTSCEFTGGTVTCPIGVLGTGEVRQLRITGTLAADYAGADLTNAAQVSSQTPEGDGADNSTSTTTPVAAAADLEVDKKIVGPVVAGAPITFEVTLTNNGPSVSRNARLSDPVPNQISGITVDDPACTVTGQDVACGFGDLAVGASRTIRITGTVSQSFDDRFRNTATATSDTGDPIQQNNTGSADGVVGESADLQVTKTGPAQVTAGSPIIWTIEVRNAGPSTARAVSVNDQLPAGLTNGQLLLPNGQPCPDPTNCAIGDLGPGQAVTLTVTGTVAPDYSGTTISNSVGVATPTADPDGGNNNDTSTVAVNRDANLSIAKTLTSGPLVPGTEETYSITVRNAGPSTADAATVADRLPAGLTVVGQPTTTAGTCTVEGQQLDCALGNLAPNATATIGVTVQVDPNLTGQVVNVASVTSTTPDGDTADNSATSTEPTAPSADVSVTKTLLTQNPVAGAPIAWEVVVRNAGPSTARAITLDDPAPTGARITGGTPDAGSCAVDAAGALSCQLGDIAPGAQVRVRVDGVVNADFTGELTNRATATSTTSDPNGGNNSDDATAPVANSADLALTKTATTERVTAGGPIGWTVTVTNNGPSDATGVRITDRLPATVLNPTVTINGTPCALADGAYTCPVDRIAPAGTATVTITGTADPAATGDIANTASVTATTPDPNQGNNSGTSTVPVDTTADVSVTKTGPATATAGTAISWTVTARNAGPSVARAVVVTDQIPAGINGAAASVNGNQCAVQNGALTCPLGDLAPGASVEITVTGTIDQARTEPVVNTATVASQTTDPNGADNTATTTTEVTASADLAITKAADPGFTAGDTVGWTITVRNDGPSTATGVEVTDQLPAGLNNPTARLGDVDCAIDAGVVTCPIGTLASGDVRQIRITGTLAADYAGTGVTNGAQLTSQTPDPDAGDNTTSITTPVATSADLEVDKKIVGTVVAGAPITFEVTVTNNGPSVARAVTLTDPVPSQVTGVAADDPACTVTGQDVSCGLGDLAVGASRTIRITGTVSQSFSDRFTNTATATSTTPDPNEQNNSGSADGTVGESADVQVTKTGPAQVTAGAPVSWTIEVRNAGPSTARTVTVADQLPAGLVGGRVLLPNGQPCADPSNCAIGDLTPGQTVTLTVTGTIAPDYADTTIRNSASVATPTADPDGGNNDATSVVTVNRDANLSISKALTTGPLVPGTQESYTITVRNAGPSTATGAVVSDRLPDGLTVVGVPTSSAGSCTVTGQQVSCDLGTVAPNATVTIQVAVQVDPNVTGDVVNVASVIGTTPDGNTGDNSATSTEPTAPSADVSVTKTLLTENPVAGAPISWQVTVRNAGPSTARGITLDDPAPTGVTITGGTPDAGSCAVNAAGALECQLGDLAPDNAITVRVDGTVGADFTGDLTNRATATSSTPDPNGGNNSDDATSPVGGSADLALTKTPTAERATAGGPIGWTVTVTNNGPSDATDVRITDAVPAGVTGAAVSLNGVPCPVADGTFTCSIARVPARGTVTVQVTGTVDPGVIGEIANTASVTASTPDPDAGNNTGTSTVPVDTTANVSVTKTGPAAATAGTSVSWTVTARNAGPSVARAVLVSDQIPAGISGATATVNGAQCAIADGALTCPLGDLAPGASVEITVTGTIDQGRTEPVVNTATVGSQTTDPNGDDNTATTTTEVTSSANLSVSKVADAGTFTAGQAAGWTITARNNGPSTAVGVQLTDQLPAGLVNPTATLSDGTACQIAGGTVTCPIGTLAAGDSRQLRITGTLAADYAGAEVANTARIESQTPDPTPGDNTSTATTPAAASADLEVDKKIVGSVVAGAPITFEVTVTNNGPSLARAVTLTDPVPSQVGGITVDDPACTVTGQDVSCGFGDLAVGASRTVRITGTVGQNFDTGFTNTATATSATPDPIQQNNSGSADGTVGESADVQVTKTGPAEVVAGAPVTWTIEVRNAGPSTARTVSVADQLPAGLVDGRVVLPNGQPCADPANCAIGDLTPGQTVTLTVTGTVAPDYAGTAIRNSVGISSPTADPDGGNNNDTSTVAVTRNADLSIAKQLTTGPLVPGTEERYTITVRNGGPSTAEGVTVADRLPAGLSVVGEPTASAGQCRMTGQQLDCALGTLAPNATVTIEVTVRVDANLTGDVVNVASVTGTTPDGNTGDNSATSTEPTTPQADLTITKTGPATVVAGQPISWTLRVQNAGPSFATGVTVRDELPAGLTGATVRTDQGQCRIDAGGPSGTVNCDLGTVGVGDDVTITVMVDAGVSAAYTGQQLVNTATVTSPTPEPNPGGDDGRSDDATTTVTRDADLSITKTHDPGAAVIPGAPGPEGLATWTLIVTNDGPSTARNTTVTDSLPAGLSDVTFQTPDGVACTPTGACALGELQPGQTVRITVSGRLPADYADQQVINRASVGSDDPDGEGSDNTSTDAIPVSPSSDVQVTKTGPAQVVAGTQIAWELRVADNGPSTATGVVLTDRIPAGLGNPQVTAPAGMTCAITDGLLTCRANGPLAPGDANALTVRLTADVPADRLEPIINTAEVTSGSFDGTGDNNTATTTTEVTGSADLSVAKAINTEVVKNGTVTAGQPVAWTITVRNDGPSVARTVTLTDLAPAAVRDLTLTSSQGTCTANRCDLGDLAPGRTVTIQVRGTVDPDATGTLVNTAEVGSPTSDPDPGDNRDDADPITIGRSADLSITKTADPSPAMPGAQLRYTLTVRNAGPSTAQQATVTDVLPTGLQNPQVDDQRCTITGGVLDCDLGTVPAGASQVITVTGTVAVDQQGDLSNTASVSSPDPDPNPGNNSSNVGTPTAPANLSITKTASAAQVNPGGDLTWTLTVRNAGPGPARRVAVTDTLPAGVEVTSVTPSTGTCTPVQGQVLTCDPGVIAADGTMTITIAAKVSERALGALTNSATVTSPDDPNPGDNTAQVTTPVVATADLSVTKKVVSGGTVAGEPVGWELTVRNDGPAAAVGVRLHDTLPAGVTNPTLGPVPDGVTCAITGNAVDCTAAQLAAGTDFTVTVNATVAPATRGELSNAASVTSDTRDPDPADNTGTTTSTVTGKSNVAVTKTASSGAVTVGDQVRYTITATGSGPSTATGVTVTEQLPGGATVLEARTGTGRYQQGTWTIGDLAPGQTATLELVVRLDRAGQAANSVRIAAVEDPAGDDNSATATVTVNDKPVPPTNPPTTQPPTNPGQPPTTQPPGPGQPPTGPGQPPYPLPPGQPGQPPMPNTGNDWELWQLLLAFGMLPAGVALIAIGRRRRRRG</sequence>
<feature type="domain" description="DUF11" evidence="3">
    <location>
        <begin position="377"/>
        <end position="494"/>
    </location>
</feature>
<feature type="domain" description="DUF11" evidence="3">
    <location>
        <begin position="2119"/>
        <end position="2231"/>
    </location>
</feature>
<gene>
    <name evidence="4" type="ORF">CGZ94_01350</name>
</gene>
<feature type="domain" description="DUF11" evidence="3">
    <location>
        <begin position="2363"/>
        <end position="2479"/>
    </location>
</feature>
<feature type="domain" description="DUF11" evidence="3">
    <location>
        <begin position="628"/>
        <end position="744"/>
    </location>
</feature>
<feature type="region of interest" description="Disordered" evidence="1">
    <location>
        <begin position="2212"/>
        <end position="2234"/>
    </location>
</feature>
<dbReference type="Gene3D" id="2.60.40.740">
    <property type="match status" value="2"/>
</dbReference>
<evidence type="ECO:0000313" key="5">
    <source>
        <dbReference type="Proteomes" id="UP000215896"/>
    </source>
</evidence>
<feature type="domain" description="DUF11" evidence="3">
    <location>
        <begin position="3104"/>
        <end position="3218"/>
    </location>
</feature>
<keyword evidence="2" id="KW-0472">Membrane</keyword>
<feature type="domain" description="DUF11" evidence="3">
    <location>
        <begin position="4350"/>
        <end position="4470"/>
    </location>
</feature>
<organism evidence="4 5">
    <name type="scientific">Enemella evansiae</name>
    <dbReference type="NCBI Taxonomy" id="2016499"/>
    <lineage>
        <taxon>Bacteria</taxon>
        <taxon>Bacillati</taxon>
        <taxon>Actinomycetota</taxon>
        <taxon>Actinomycetes</taxon>
        <taxon>Propionibacteriales</taxon>
        <taxon>Propionibacteriaceae</taxon>
        <taxon>Enemella</taxon>
    </lineage>
</organism>
<dbReference type="InterPro" id="IPR013783">
    <property type="entry name" value="Ig-like_fold"/>
</dbReference>
<feature type="compositionally biased region" description="Polar residues" evidence="1">
    <location>
        <begin position="4205"/>
        <end position="4216"/>
    </location>
</feature>
<feature type="domain" description="DUF11" evidence="3">
    <location>
        <begin position="3849"/>
        <end position="3961"/>
    </location>
</feature>
<accession>A0A255GW88</accession>
<feature type="domain" description="DUF11" evidence="3">
    <location>
        <begin position="4606"/>
        <end position="4722"/>
    </location>
</feature>
<feature type="domain" description="DUF11" evidence="3">
    <location>
        <begin position="3227"/>
        <end position="3343"/>
    </location>
</feature>
<feature type="compositionally biased region" description="Low complexity" evidence="1">
    <location>
        <begin position="3837"/>
        <end position="3846"/>
    </location>
</feature>
<feature type="domain" description="DUF11" evidence="3">
    <location>
        <begin position="1244"/>
        <end position="1347"/>
    </location>
</feature>
<dbReference type="PANTHER" id="PTHR34819">
    <property type="entry name" value="LARGE CYSTEINE-RICH PERIPLASMIC PROTEIN OMCB"/>
    <property type="match status" value="1"/>
</dbReference>
<feature type="domain" description="DUF11" evidence="3">
    <location>
        <begin position="1120"/>
        <end position="1236"/>
    </location>
</feature>
<feature type="region of interest" description="Disordered" evidence="1">
    <location>
        <begin position="2463"/>
        <end position="2488"/>
    </location>
</feature>
<feature type="region of interest" description="Disordered" evidence="1">
    <location>
        <begin position="3942"/>
        <end position="3966"/>
    </location>
</feature>
<dbReference type="PANTHER" id="PTHR34819:SF3">
    <property type="entry name" value="CELL SURFACE PROTEIN"/>
    <property type="match status" value="1"/>
</dbReference>
<feature type="domain" description="DUF11" evidence="3">
    <location>
        <begin position="994"/>
        <end position="1113"/>
    </location>
</feature>
<dbReference type="InterPro" id="IPR047589">
    <property type="entry name" value="DUF11_rpt"/>
</dbReference>
<feature type="domain" description="DUF11" evidence="3">
    <location>
        <begin position="3351"/>
        <end position="3468"/>
    </location>
</feature>
<keyword evidence="2" id="KW-0812">Transmembrane</keyword>
<feature type="region of interest" description="Disordered" evidence="1">
    <location>
        <begin position="832"/>
        <end position="869"/>
    </location>
</feature>
<feature type="domain" description="DUF11" evidence="3">
    <location>
        <begin position="4479"/>
        <end position="4598"/>
    </location>
</feature>
<feature type="region of interest" description="Disordered" evidence="1">
    <location>
        <begin position="2584"/>
        <end position="2605"/>
    </location>
</feature>
<dbReference type="InterPro" id="IPR051172">
    <property type="entry name" value="Chlamydia_OmcB"/>
</dbReference>
<feature type="domain" description="DUF11" evidence="3">
    <location>
        <begin position="1492"/>
        <end position="1612"/>
    </location>
</feature>
<feature type="region of interest" description="Disordered" evidence="1">
    <location>
        <begin position="4452"/>
        <end position="4481"/>
    </location>
</feature>
<evidence type="ECO:0000256" key="1">
    <source>
        <dbReference type="SAM" id="MobiDB-lite"/>
    </source>
</evidence>
<feature type="domain" description="DUF11" evidence="3">
    <location>
        <begin position="1994"/>
        <end position="2111"/>
    </location>
</feature>
<feature type="domain" description="DUF11" evidence="3">
    <location>
        <begin position="1365"/>
        <end position="1483"/>
    </location>
</feature>
<dbReference type="Gene3D" id="2.60.120.260">
    <property type="entry name" value="Galactose-binding domain-like"/>
    <property type="match status" value="1"/>
</dbReference>
<feature type="domain" description="DUF11" evidence="3">
    <location>
        <begin position="2859"/>
        <end position="2975"/>
    </location>
</feature>
<dbReference type="Gene3D" id="2.60.40.10">
    <property type="entry name" value="Immunoglobulins"/>
    <property type="match status" value="16"/>
</dbReference>
<feature type="domain" description="DUF11" evidence="3">
    <location>
        <begin position="3476"/>
        <end position="3593"/>
    </location>
</feature>
<feature type="compositionally biased region" description="Polar residues" evidence="1">
    <location>
        <begin position="3084"/>
        <end position="3095"/>
    </location>
</feature>
<name>A0A255GW88_9ACTN</name>
<feature type="domain" description="DUF11" evidence="3">
    <location>
        <begin position="2240"/>
        <end position="2355"/>
    </location>
</feature>
<dbReference type="OrthoDB" id="158862at2"/>
<dbReference type="InterPro" id="IPR001434">
    <property type="entry name" value="OmcB-like_DUF11"/>
</dbReference>
<keyword evidence="2" id="KW-1133">Transmembrane helix</keyword>
<keyword evidence="5" id="KW-1185">Reference proteome</keyword>
<feature type="domain" description="DUF11" evidence="3">
    <location>
        <begin position="2736"/>
        <end position="2851"/>
    </location>
</feature>
<proteinExistence type="predicted"/>
<feature type="domain" description="DUF11" evidence="3">
    <location>
        <begin position="872"/>
        <end position="986"/>
    </location>
</feature>
<feature type="domain" description="DUF11" evidence="3">
    <location>
        <begin position="1746"/>
        <end position="1863"/>
    </location>
</feature>
<feature type="region of interest" description="Disordered" evidence="1">
    <location>
        <begin position="3328"/>
        <end position="3349"/>
    </location>
</feature>
<evidence type="ECO:0000256" key="2">
    <source>
        <dbReference type="SAM" id="Phobius"/>
    </source>
</evidence>
<dbReference type="GO" id="GO:0005975">
    <property type="term" value="P:carbohydrate metabolic process"/>
    <property type="evidence" value="ECO:0007669"/>
    <property type="project" value="UniProtKB-ARBA"/>
</dbReference>
<feature type="domain" description="DUF11" evidence="3">
    <location>
        <begin position="3970"/>
        <end position="4085"/>
    </location>
</feature>
<feature type="compositionally biased region" description="Low complexity" evidence="1">
    <location>
        <begin position="4828"/>
        <end position="4846"/>
    </location>
</feature>
<feature type="domain" description="DUF11" evidence="3">
    <location>
        <begin position="4854"/>
        <end position="4969"/>
    </location>
</feature>
<feature type="domain" description="DUF11" evidence="3">
    <location>
        <begin position="2983"/>
        <end position="3095"/>
    </location>
</feature>
<feature type="compositionally biased region" description="Polar residues" evidence="1">
    <location>
        <begin position="840"/>
        <end position="869"/>
    </location>
</feature>
<feature type="domain" description="DUF11" evidence="3">
    <location>
        <begin position="4217"/>
        <end position="4334"/>
    </location>
</feature>
<feature type="domain" description="DUF11" evidence="3">
    <location>
        <begin position="2487"/>
        <end position="2604"/>
    </location>
</feature>
<feature type="domain" description="DUF11" evidence="3">
    <location>
        <begin position="4977"/>
        <end position="5095"/>
    </location>
</feature>